<evidence type="ECO:0000256" key="6">
    <source>
        <dbReference type="ARBA" id="ARBA00023136"/>
    </source>
</evidence>
<proteinExistence type="inferred from homology"/>
<evidence type="ECO:0000259" key="12">
    <source>
        <dbReference type="PROSITE" id="PS50885"/>
    </source>
</evidence>
<dbReference type="GO" id="GO:0007165">
    <property type="term" value="P:signal transduction"/>
    <property type="evidence" value="ECO:0007669"/>
    <property type="project" value="UniProtKB-KW"/>
</dbReference>
<dbReference type="EMBL" id="SOBG01000010">
    <property type="protein sequence ID" value="TDT67443.1"/>
    <property type="molecule type" value="Genomic_DNA"/>
</dbReference>
<dbReference type="InterPro" id="IPR004089">
    <property type="entry name" value="MCPsignal_dom"/>
</dbReference>
<evidence type="ECO:0000256" key="1">
    <source>
        <dbReference type="ARBA" id="ARBA00004651"/>
    </source>
</evidence>
<dbReference type="InterPro" id="IPR003660">
    <property type="entry name" value="HAMP_dom"/>
</dbReference>
<dbReference type="CDD" id="cd11386">
    <property type="entry name" value="MCP_signal"/>
    <property type="match status" value="1"/>
</dbReference>
<dbReference type="GO" id="GO:0005886">
    <property type="term" value="C:plasma membrane"/>
    <property type="evidence" value="ECO:0007669"/>
    <property type="project" value="UniProtKB-SubCell"/>
</dbReference>
<feature type="transmembrane region" description="Helical" evidence="10">
    <location>
        <begin position="7"/>
        <end position="29"/>
    </location>
</feature>
<organism evidence="13 14">
    <name type="scientific">Hypnocyclicus thermotrophus</name>
    <dbReference type="NCBI Taxonomy" id="1627895"/>
    <lineage>
        <taxon>Bacteria</taxon>
        <taxon>Fusobacteriati</taxon>
        <taxon>Fusobacteriota</taxon>
        <taxon>Fusobacteriia</taxon>
        <taxon>Fusobacteriales</taxon>
        <taxon>Fusobacteriaceae</taxon>
        <taxon>Hypnocyclicus</taxon>
    </lineage>
</organism>
<evidence type="ECO:0000256" key="7">
    <source>
        <dbReference type="ARBA" id="ARBA00023224"/>
    </source>
</evidence>
<dbReference type="PROSITE" id="PS50885">
    <property type="entry name" value="HAMP"/>
    <property type="match status" value="1"/>
</dbReference>
<protein>
    <submittedName>
        <fullName evidence="13">Methyl-accepting chemotaxis sensory transducer with Cache sensor</fullName>
    </submittedName>
</protein>
<dbReference type="RefSeq" id="WP_134113855.1">
    <property type="nucleotide sequence ID" value="NZ_SOBG01000010.1"/>
</dbReference>
<comment type="caution">
    <text evidence="13">The sequence shown here is derived from an EMBL/GenBank/DDBJ whole genome shotgun (WGS) entry which is preliminary data.</text>
</comment>
<accession>A0AA46I4Y7</accession>
<dbReference type="PANTHER" id="PTHR32089:SF112">
    <property type="entry name" value="LYSOZYME-LIKE PROTEIN-RELATED"/>
    <property type="match status" value="1"/>
</dbReference>
<evidence type="ECO:0000256" key="9">
    <source>
        <dbReference type="PROSITE-ProRule" id="PRU00284"/>
    </source>
</evidence>
<dbReference type="Pfam" id="PF00015">
    <property type="entry name" value="MCPsignal"/>
    <property type="match status" value="1"/>
</dbReference>
<feature type="domain" description="HAMP" evidence="12">
    <location>
        <begin position="326"/>
        <end position="378"/>
    </location>
</feature>
<evidence type="ECO:0000256" key="2">
    <source>
        <dbReference type="ARBA" id="ARBA00022475"/>
    </source>
</evidence>
<dbReference type="PANTHER" id="PTHR32089">
    <property type="entry name" value="METHYL-ACCEPTING CHEMOTAXIS PROTEIN MCPB"/>
    <property type="match status" value="1"/>
</dbReference>
<dbReference type="CDD" id="cd12912">
    <property type="entry name" value="PDC2_MCP_like"/>
    <property type="match status" value="1"/>
</dbReference>
<keyword evidence="5 10" id="KW-1133">Transmembrane helix</keyword>
<keyword evidence="3" id="KW-0145">Chemotaxis</keyword>
<name>A0AA46I4Y7_9FUSO</name>
<sequence length="699" mass="78177">MKISNKIGLSIVGTVLVTTILILGNILIYTSKDIQKDAENIVMGILAGIANDMNTQIHTTMMTVDNAINILENTIDLDKIQESQEYTDNYENSILNMFYGIGRLSADKNVWFQGNTNVTKSIMHISVREKDGKMIRNAKWNVIGSSSEKDDWWVKPLQNGSNWSKPYKWDPWGKGTILVSYGKKFEKNGKVIGVVGSEFYLNHLQEELKKVKLFKTGYVVLMDQNLNLLYHPNEKLKSIYDAGQELGDLFKKEMIDSGKTSGIFRYKFQGKDKLFIYKVLKNGWILGGAPEVNEMLETLLNLQKLLLKVVIVVIVLGLILSKIIGNSISKPIKMMIAEFKKLSEGDLNSNLKVSTKDEIAELTKDFNNFTNKLKSTISQINDIAKNIVSVNIMINKSMDNLINGENSPSYTELKNSIDKGIMQLNNAIETVLDNVRNQTASSEESLAALQEISATSDNANENIKVVNNSFNKTLEIAKNSAVDMNKLTENMKNINISTEQTNKDIDKLKDLSNKIGDITVAINAIAEQTNLLALNAAIEAARAGEAGRGFSVVAEEIRKLAEQTNKETNEIDNLIKTIQLEVEDVKISATEVKEKVEEGLKMTNSAKENMDIIIEHNNQNAIQIEDVSNSIEEQAHAAKEITTAISNITDSSTEIESLSIETKDISETVTEHIKENQELLESLDELLEKLKTDLNFFKY</sequence>
<keyword evidence="7 9" id="KW-0807">Transducer</keyword>
<evidence type="ECO:0000256" key="10">
    <source>
        <dbReference type="SAM" id="Phobius"/>
    </source>
</evidence>
<dbReference type="CDD" id="cd06225">
    <property type="entry name" value="HAMP"/>
    <property type="match status" value="1"/>
</dbReference>
<evidence type="ECO:0000256" key="4">
    <source>
        <dbReference type="ARBA" id="ARBA00022692"/>
    </source>
</evidence>
<evidence type="ECO:0000256" key="5">
    <source>
        <dbReference type="ARBA" id="ARBA00022989"/>
    </source>
</evidence>
<comment type="similarity">
    <text evidence="8">Belongs to the methyl-accepting chemotaxis (MCP) protein family.</text>
</comment>
<dbReference type="Pfam" id="PF02743">
    <property type="entry name" value="dCache_1"/>
    <property type="match status" value="1"/>
</dbReference>
<dbReference type="SUPFAM" id="SSF58104">
    <property type="entry name" value="Methyl-accepting chemotaxis protein (MCP) signaling domain"/>
    <property type="match status" value="1"/>
</dbReference>
<keyword evidence="4 10" id="KW-0812">Transmembrane</keyword>
<dbReference type="Proteomes" id="UP000294678">
    <property type="component" value="Unassembled WGS sequence"/>
</dbReference>
<dbReference type="InterPro" id="IPR033479">
    <property type="entry name" value="dCache_1"/>
</dbReference>
<evidence type="ECO:0000259" key="11">
    <source>
        <dbReference type="PROSITE" id="PS50111"/>
    </source>
</evidence>
<evidence type="ECO:0000313" key="14">
    <source>
        <dbReference type="Proteomes" id="UP000294678"/>
    </source>
</evidence>
<dbReference type="GO" id="GO:0006935">
    <property type="term" value="P:chemotaxis"/>
    <property type="evidence" value="ECO:0007669"/>
    <property type="project" value="UniProtKB-KW"/>
</dbReference>
<evidence type="ECO:0000256" key="3">
    <source>
        <dbReference type="ARBA" id="ARBA00022500"/>
    </source>
</evidence>
<dbReference type="Gene3D" id="3.30.450.20">
    <property type="entry name" value="PAS domain"/>
    <property type="match status" value="1"/>
</dbReference>
<dbReference type="SMART" id="SM00304">
    <property type="entry name" value="HAMP"/>
    <property type="match status" value="1"/>
</dbReference>
<dbReference type="Pfam" id="PF00672">
    <property type="entry name" value="HAMP"/>
    <property type="match status" value="1"/>
</dbReference>
<dbReference type="Gene3D" id="1.10.287.950">
    <property type="entry name" value="Methyl-accepting chemotaxis protein"/>
    <property type="match status" value="1"/>
</dbReference>
<evidence type="ECO:0000256" key="8">
    <source>
        <dbReference type="ARBA" id="ARBA00029447"/>
    </source>
</evidence>
<reference evidence="13 14" key="1">
    <citation type="submission" date="2019-03" db="EMBL/GenBank/DDBJ databases">
        <title>Genomic Encyclopedia of Type Strains, Phase IV (KMG-IV): sequencing the most valuable type-strain genomes for metagenomic binning, comparative biology and taxonomic classification.</title>
        <authorList>
            <person name="Goeker M."/>
        </authorList>
    </citation>
    <scope>NUCLEOTIDE SEQUENCE [LARGE SCALE GENOMIC DNA]</scope>
    <source>
        <strain evidence="13 14">DSM 100055</strain>
    </source>
</reference>
<dbReference type="SMART" id="SM00283">
    <property type="entry name" value="MA"/>
    <property type="match status" value="1"/>
</dbReference>
<feature type="domain" description="Methyl-accepting transducer" evidence="11">
    <location>
        <begin position="413"/>
        <end position="649"/>
    </location>
</feature>
<dbReference type="Gene3D" id="6.10.340.10">
    <property type="match status" value="1"/>
</dbReference>
<dbReference type="AlphaFoldDB" id="A0AA46I4Y7"/>
<keyword evidence="14" id="KW-1185">Reference proteome</keyword>
<gene>
    <name evidence="13" type="ORF">EV215_2000</name>
</gene>
<keyword evidence="2" id="KW-1003">Cell membrane</keyword>
<evidence type="ECO:0000313" key="13">
    <source>
        <dbReference type="EMBL" id="TDT67443.1"/>
    </source>
</evidence>
<dbReference type="PROSITE" id="PS50111">
    <property type="entry name" value="CHEMOTAXIS_TRANSDUC_2"/>
    <property type="match status" value="1"/>
</dbReference>
<keyword evidence="6 10" id="KW-0472">Membrane</keyword>
<comment type="subcellular location">
    <subcellularLocation>
        <location evidence="1">Cell membrane</location>
        <topology evidence="1">Multi-pass membrane protein</topology>
    </subcellularLocation>
</comment>